<evidence type="ECO:0000256" key="1">
    <source>
        <dbReference type="SAM" id="MobiDB-lite"/>
    </source>
</evidence>
<name>A0A0W0YGE4_9GAMM</name>
<protein>
    <submittedName>
        <fullName evidence="2">Uncharacterized protein</fullName>
    </submittedName>
</protein>
<gene>
    <name evidence="2" type="ORF">Lsai_2045</name>
</gene>
<dbReference type="eggNOG" id="ENOG5030SWI">
    <property type="taxonomic scope" value="Bacteria"/>
</dbReference>
<comment type="caution">
    <text evidence="2">The sequence shown here is derived from an EMBL/GenBank/DDBJ whole genome shotgun (WGS) entry which is preliminary data.</text>
</comment>
<feature type="region of interest" description="Disordered" evidence="1">
    <location>
        <begin position="409"/>
        <end position="429"/>
    </location>
</feature>
<dbReference type="RefSeq" id="WP_027270996.1">
    <property type="nucleotide sequence ID" value="NZ_CAAAJE010000012.1"/>
</dbReference>
<accession>A0A0W0YGE4</accession>
<dbReference type="PATRIC" id="fig|28087.4.peg.2209"/>
<evidence type="ECO:0000313" key="3">
    <source>
        <dbReference type="Proteomes" id="UP000054621"/>
    </source>
</evidence>
<organism evidence="2 3">
    <name type="scientific">Legionella sainthelensi</name>
    <dbReference type="NCBI Taxonomy" id="28087"/>
    <lineage>
        <taxon>Bacteria</taxon>
        <taxon>Pseudomonadati</taxon>
        <taxon>Pseudomonadota</taxon>
        <taxon>Gammaproteobacteria</taxon>
        <taxon>Legionellales</taxon>
        <taxon>Legionellaceae</taxon>
        <taxon>Legionella</taxon>
    </lineage>
</organism>
<sequence length="468" mass="54233">MPKKKPLEISKEFVDQVLAIIANESEEGRKKIIAIAKRAEEKYERPIKSWLTGWFYQYTRTRGEKVDQSINVMQNFPDAYTRLQEFKLIISDGEWKIGSYNYLLFLELIDAVPDYASIDEPFVHSFILELKDLVIKQIDSFMFQYKSTLETIKARELERESMRKSERQSTENILIFNDLTNARETRLKQQDKTVFALNFKNDLWHLSWVDENGETYPLSPGNELILKLATLEKPDIEKLSSVSLKQIKKECIKARDHYLSKIQVIINPQDKNSYAPLTNENLIANGIVSTFVLHHTEKETSLWWINSIGVPNKIDLAHYPKLDSWLAAHEAPLNQTDKLQLKANLLHIKTTQPFSASKLEHMNEMLEKVLKRQSSKDETTQDRHVGRLDLSLFDKVRLHLEDRVKKISEKAPSVSDPANEPLAIQNPPKKLKPERYAALSQLPMFWQNQSEVTGDVEEVTPSMNNTLK</sequence>
<dbReference type="OrthoDB" id="5651653at2"/>
<reference evidence="2 3" key="1">
    <citation type="submission" date="2015-11" db="EMBL/GenBank/DDBJ databases">
        <title>Genomic analysis of 38 Legionella species identifies large and diverse effector repertoires.</title>
        <authorList>
            <person name="Burstein D."/>
            <person name="Amaro F."/>
            <person name="Zusman T."/>
            <person name="Lifshitz Z."/>
            <person name="Cohen O."/>
            <person name="Gilbert J.A."/>
            <person name="Pupko T."/>
            <person name="Shuman H.A."/>
            <person name="Segal G."/>
        </authorList>
    </citation>
    <scope>NUCLEOTIDE SEQUENCE [LARGE SCALE GENOMIC DNA]</scope>
    <source>
        <strain evidence="2 3">Mt.St.Helens-4</strain>
    </source>
</reference>
<dbReference type="Proteomes" id="UP000054621">
    <property type="component" value="Unassembled WGS sequence"/>
</dbReference>
<dbReference type="EMBL" id="LNYV01000034">
    <property type="protein sequence ID" value="KTD55915.1"/>
    <property type="molecule type" value="Genomic_DNA"/>
</dbReference>
<evidence type="ECO:0000313" key="2">
    <source>
        <dbReference type="EMBL" id="KTD55915.1"/>
    </source>
</evidence>
<dbReference type="AlphaFoldDB" id="A0A0W0YGE4"/>
<proteinExistence type="predicted"/>